<dbReference type="VEuPathDB" id="VectorBase:CQUJHB004348"/>
<proteinExistence type="predicted"/>
<organism>
    <name type="scientific">Culex quinquefasciatus</name>
    <name type="common">Southern house mosquito</name>
    <name type="synonym">Culex pungens</name>
    <dbReference type="NCBI Taxonomy" id="7176"/>
    <lineage>
        <taxon>Eukaryota</taxon>
        <taxon>Metazoa</taxon>
        <taxon>Ecdysozoa</taxon>
        <taxon>Arthropoda</taxon>
        <taxon>Hexapoda</taxon>
        <taxon>Insecta</taxon>
        <taxon>Pterygota</taxon>
        <taxon>Neoptera</taxon>
        <taxon>Endopterygota</taxon>
        <taxon>Diptera</taxon>
        <taxon>Nematocera</taxon>
        <taxon>Culicoidea</taxon>
        <taxon>Culicidae</taxon>
        <taxon>Culicinae</taxon>
        <taxon>Culicini</taxon>
        <taxon>Culex</taxon>
        <taxon>Culex</taxon>
    </lineage>
</organism>
<protein>
    <submittedName>
        <fullName evidence="1 2">Uncharacterized protein</fullName>
    </submittedName>
</protein>
<dbReference type="Proteomes" id="UP000002320">
    <property type="component" value="Unassembled WGS sequence"/>
</dbReference>
<sequence>MASLRFFTAHSLHETFWHFFCGLLPPLFPSLQATESPSGRIFSHFQCTHSKSSSGCVLLLARFPGIHCTLHSRIRRSNVQMSETQPGAAHEDAWRKAFVAANLPPFRLDEHVPPEIRAKYGIPLPSASTEDGSWLRTYLANAPPFLESLEGAQYSVALMATIVCAEIFAQIPRYGPLEATMSADFVSVKTWREGHVKKSFIYLLMDPRITDNMTTQQNLGEHERWRKFISSIFYVGKGKSGRPYAHLHDAMKLLRERSDRGTDRKLDRILEIWGAQRGVVCLQVFHNIMPAEAFTREAAIIDTIGRQSLTNQQRGTYFGVTDSWPSEKKSHLGVLLLYKAMLIYLTEGESELKPNDLV</sequence>
<dbReference type="KEGG" id="cqu:CpipJ_CPIJ004996"/>
<accession>B0WD53</accession>
<reference evidence="2" key="2">
    <citation type="submission" date="2021-02" db="UniProtKB">
        <authorList>
            <consortium name="EnsemblMetazoa"/>
        </authorList>
    </citation>
    <scope>IDENTIFICATION</scope>
    <source>
        <strain evidence="2">JHB</strain>
    </source>
</reference>
<dbReference type="VEuPathDB" id="VectorBase:CPIJ004996"/>
<dbReference type="PANTHER" id="PTHR46427:SF1">
    <property type="entry name" value="ANKYRIN REPEAT AND LEM DOMAIN-CONTAINING PROTEIN 1"/>
    <property type="match status" value="1"/>
</dbReference>
<dbReference type="Pfam" id="PF22945">
    <property type="entry name" value="LEM-3_GIY-YIG"/>
    <property type="match status" value="1"/>
</dbReference>
<dbReference type="GO" id="GO:0005737">
    <property type="term" value="C:cytoplasm"/>
    <property type="evidence" value="ECO:0007669"/>
    <property type="project" value="TreeGrafter"/>
</dbReference>
<dbReference type="OrthoDB" id="1601181at2759"/>
<dbReference type="CDD" id="cd10454">
    <property type="entry name" value="GIY-YIG_COG3680_Meta"/>
    <property type="match status" value="1"/>
</dbReference>
<dbReference type="EnsemblMetazoa" id="CPIJ004996-RA">
    <property type="protein sequence ID" value="CPIJ004996-PA"/>
    <property type="gene ID" value="CPIJ004996"/>
</dbReference>
<dbReference type="InParanoid" id="B0WD53"/>
<reference evidence="1" key="1">
    <citation type="submission" date="2007-03" db="EMBL/GenBank/DDBJ databases">
        <title>Annotation of Culex pipiens quinquefasciatus.</title>
        <authorList>
            <consortium name="The Broad Institute Genome Sequencing Platform"/>
            <person name="Atkinson P.W."/>
            <person name="Hemingway J."/>
            <person name="Christensen B.M."/>
            <person name="Higgs S."/>
            <person name="Kodira C."/>
            <person name="Hannick L."/>
            <person name="Megy K."/>
            <person name="O'Leary S."/>
            <person name="Pearson M."/>
            <person name="Haas B.J."/>
            <person name="Mauceli E."/>
            <person name="Wortman J.R."/>
            <person name="Lee N.H."/>
            <person name="Guigo R."/>
            <person name="Stanke M."/>
            <person name="Alvarado L."/>
            <person name="Amedeo P."/>
            <person name="Antoine C.H."/>
            <person name="Arensburger P."/>
            <person name="Bidwell S.L."/>
            <person name="Crawford M."/>
            <person name="Camaro F."/>
            <person name="Devon K."/>
            <person name="Engels R."/>
            <person name="Hammond M."/>
            <person name="Howarth C."/>
            <person name="Koehrsen M."/>
            <person name="Lawson D."/>
            <person name="Montgomery P."/>
            <person name="Nene V."/>
            <person name="Nusbaum C."/>
            <person name="Puiu D."/>
            <person name="Romero-Severson J."/>
            <person name="Severson D.W."/>
            <person name="Shumway M."/>
            <person name="Sisk P."/>
            <person name="Stolte C."/>
            <person name="Zeng Q."/>
            <person name="Eisenstadt E."/>
            <person name="Fraser-Liggett C."/>
            <person name="Strausberg R."/>
            <person name="Galagan J."/>
            <person name="Birren B."/>
            <person name="Collins F.H."/>
        </authorList>
    </citation>
    <scope>NUCLEOTIDE SEQUENCE [LARGE SCALE GENOMIC DNA]</scope>
    <source>
        <strain evidence="1">JHB</strain>
    </source>
</reference>
<evidence type="ECO:0000313" key="1">
    <source>
        <dbReference type="EMBL" id="EDS44188.1"/>
    </source>
</evidence>
<evidence type="ECO:0000313" key="3">
    <source>
        <dbReference type="Proteomes" id="UP000002320"/>
    </source>
</evidence>
<dbReference type="AlphaFoldDB" id="B0WD53"/>
<evidence type="ECO:0000313" key="2">
    <source>
        <dbReference type="EnsemblMetazoa" id="CPIJ004996-PA"/>
    </source>
</evidence>
<dbReference type="GO" id="GO:0004520">
    <property type="term" value="F:DNA endonuclease activity"/>
    <property type="evidence" value="ECO:0007669"/>
    <property type="project" value="TreeGrafter"/>
</dbReference>
<dbReference type="GO" id="GO:0005654">
    <property type="term" value="C:nucleoplasm"/>
    <property type="evidence" value="ECO:0007669"/>
    <property type="project" value="TreeGrafter"/>
</dbReference>
<keyword evidence="3" id="KW-1185">Reference proteome</keyword>
<name>B0WD53_CULQU</name>
<dbReference type="eggNOG" id="ENOG502QTS8">
    <property type="taxonomic scope" value="Eukaryota"/>
</dbReference>
<dbReference type="InterPro" id="IPR034998">
    <property type="entry name" value="ANKLE1"/>
</dbReference>
<dbReference type="GO" id="GO:0000724">
    <property type="term" value="P:double-strand break repair via homologous recombination"/>
    <property type="evidence" value="ECO:0007669"/>
    <property type="project" value="TreeGrafter"/>
</dbReference>
<dbReference type="STRING" id="7176.B0WD53"/>
<dbReference type="GO" id="GO:0000712">
    <property type="term" value="P:resolution of meiotic recombination intermediates"/>
    <property type="evidence" value="ECO:0007669"/>
    <property type="project" value="TreeGrafter"/>
</dbReference>
<gene>
    <name evidence="2" type="primary">6036605</name>
    <name evidence="1" type="ORF">CpipJ_CPIJ004996</name>
</gene>
<dbReference type="HOGENOM" id="CLU_774473_0_0_1"/>
<dbReference type="EMBL" id="DS231893">
    <property type="protein sequence ID" value="EDS44188.1"/>
    <property type="molecule type" value="Genomic_DNA"/>
</dbReference>
<dbReference type="PANTHER" id="PTHR46427">
    <property type="entry name" value="ANKYRIN REPEAT AND LEM DOMAIN-CONTAINING PROTEIN 1"/>
    <property type="match status" value="1"/>
</dbReference>